<accession>A0A2P5TIZ5</accession>
<evidence type="ECO:0000313" key="2">
    <source>
        <dbReference type="Proteomes" id="UP000242231"/>
    </source>
</evidence>
<comment type="caution">
    <text evidence="1">The sequence shown here is derived from an EMBL/GenBank/DDBJ whole genome shotgun (WGS) entry which is preliminary data.</text>
</comment>
<evidence type="ECO:0000313" key="1">
    <source>
        <dbReference type="EMBL" id="PPL14848.1"/>
    </source>
</evidence>
<sequence>MITPKAAMKKPAQWPAVEQSCLQAQNKVGQRAGFTTRCKHIHVMLDKCHPWHLIGREAVPFTLPPGYLVVVNKKWPRLAED</sequence>
<dbReference type="EMBL" id="MPZM01000047">
    <property type="protein sequence ID" value="PPL14848.1"/>
    <property type="molecule type" value="Genomic_DNA"/>
</dbReference>
<gene>
    <name evidence="1" type="ORF">UN63_14595</name>
</gene>
<dbReference type="Proteomes" id="UP000242231">
    <property type="component" value="Unassembled WGS sequence"/>
</dbReference>
<keyword evidence="2" id="KW-1185">Reference proteome</keyword>
<protein>
    <submittedName>
        <fullName evidence="1">Uncharacterized protein</fullName>
    </submittedName>
</protein>
<name>A0A2P5TIZ5_9GAMM</name>
<organism evidence="1 2">
    <name type="scientific">Oceanisphaera arctica</name>
    <dbReference type="NCBI Taxonomy" id="641510"/>
    <lineage>
        <taxon>Bacteria</taxon>
        <taxon>Pseudomonadati</taxon>
        <taxon>Pseudomonadota</taxon>
        <taxon>Gammaproteobacteria</taxon>
        <taxon>Aeromonadales</taxon>
        <taxon>Aeromonadaceae</taxon>
        <taxon>Oceanisphaera</taxon>
    </lineage>
</organism>
<reference evidence="2" key="1">
    <citation type="submission" date="2016-11" db="EMBL/GenBank/DDBJ databases">
        <authorList>
            <person name="Sisinthy S."/>
            <person name="Ara S."/>
            <person name="Gundlapally S.R."/>
        </authorList>
    </citation>
    <scope>NUCLEOTIDE SEQUENCE [LARGE SCALE GENOMIC DNA]</scope>
    <source>
        <strain evidence="2">V1-41</strain>
    </source>
</reference>
<proteinExistence type="predicted"/>
<dbReference type="AlphaFoldDB" id="A0A2P5TIZ5"/>